<dbReference type="InterPro" id="IPR011712">
    <property type="entry name" value="Sig_transdc_His_kin_sub3_dim/P"/>
</dbReference>
<evidence type="ECO:0000313" key="8">
    <source>
        <dbReference type="EMBL" id="MBB3769552.1"/>
    </source>
</evidence>
<dbReference type="CDD" id="cd16917">
    <property type="entry name" value="HATPase_UhpB-NarQ-NarX-like"/>
    <property type="match status" value="1"/>
</dbReference>
<dbReference type="SUPFAM" id="SSF55874">
    <property type="entry name" value="ATPase domain of HSP90 chaperone/DNA topoisomerase II/histidine kinase"/>
    <property type="match status" value="1"/>
</dbReference>
<dbReference type="Pfam" id="PF00672">
    <property type="entry name" value="HAMP"/>
    <property type="match status" value="1"/>
</dbReference>
<dbReference type="Gene3D" id="6.10.340.10">
    <property type="match status" value="1"/>
</dbReference>
<evidence type="ECO:0000256" key="4">
    <source>
        <dbReference type="ARBA" id="ARBA00022777"/>
    </source>
</evidence>
<dbReference type="PROSITE" id="PS50885">
    <property type="entry name" value="HAMP"/>
    <property type="match status" value="1"/>
</dbReference>
<gene>
    <name evidence="8" type="ORF">FHS55_000138</name>
</gene>
<dbReference type="Pfam" id="PF07730">
    <property type="entry name" value="HisKA_3"/>
    <property type="match status" value="1"/>
</dbReference>
<dbReference type="Proteomes" id="UP000533469">
    <property type="component" value="Unassembled WGS sequence"/>
</dbReference>
<sequence length="482" mass="52169">MSPFLPDGVRASRSFGFWQRQPLRRQVMAAVIIINLLAALAAISVIVVNARRATEAEILSSLTVAERFVQETVDRLAGSVGGSASLRQLPLHISGLRHVRISIVDQNGVVLDIPAVATEEGAHAVGEVPGWFGALVSVDRPERIIPVIENGVTIGSVRVRGEAADEVAEVWSDMSDLAVLAFVVNVAILAALFLALGRLLLPLQTLSAGLRELETGRFEHRLPIPNVRELALIAARFNALGGALKGARDDNARLNERLIRVQDDERRQIAAELHDELGPCLFGLRANLESVDRLAARGPLDRARQLAERTSAMADILDRVQELNRRLLRRIRPMALGHVPLADVIADLLADFERHAPDRGFTLTMEGMAERYGDSIDITIYRCIQEAVTNALRHGQALNISVEVREEAGAGAIRLVITDDGRGVEAGSTPGFGFIGIEERIGALGGHWRIGADDPCGTRVDIFVPVPAGETDETFPEGARAP</sequence>
<dbReference type="InterPro" id="IPR003594">
    <property type="entry name" value="HATPase_dom"/>
</dbReference>
<dbReference type="Gene3D" id="3.30.565.10">
    <property type="entry name" value="Histidine kinase-like ATPase, C-terminal domain"/>
    <property type="match status" value="1"/>
</dbReference>
<dbReference type="PANTHER" id="PTHR24421:SF58">
    <property type="entry name" value="SIGNAL TRANSDUCTION HISTIDINE-PROTEIN KINASE_PHOSPHATASE UHPB"/>
    <property type="match status" value="1"/>
</dbReference>
<evidence type="ECO:0000256" key="3">
    <source>
        <dbReference type="ARBA" id="ARBA00022679"/>
    </source>
</evidence>
<keyword evidence="5" id="KW-0902">Two-component regulatory system</keyword>
<dbReference type="PANTHER" id="PTHR24421">
    <property type="entry name" value="NITRATE/NITRITE SENSOR PROTEIN NARX-RELATED"/>
    <property type="match status" value="1"/>
</dbReference>
<reference evidence="8 9" key="1">
    <citation type="submission" date="2020-08" db="EMBL/GenBank/DDBJ databases">
        <title>Genomic Encyclopedia of Type Strains, Phase IV (KMG-IV): sequencing the most valuable type-strain genomes for metagenomic binning, comparative biology and taxonomic classification.</title>
        <authorList>
            <person name="Goeker M."/>
        </authorList>
    </citation>
    <scope>NUCLEOTIDE SEQUENCE [LARGE SCALE GENOMIC DNA]</scope>
    <source>
        <strain evidence="8 9">DSM 5895</strain>
    </source>
</reference>
<dbReference type="GO" id="GO:0016020">
    <property type="term" value="C:membrane"/>
    <property type="evidence" value="ECO:0007669"/>
    <property type="project" value="UniProtKB-SubCell"/>
</dbReference>
<comment type="caution">
    <text evidence="8">The sequence shown here is derived from an EMBL/GenBank/DDBJ whole genome shotgun (WGS) entry which is preliminary data.</text>
</comment>
<dbReference type="GO" id="GO:0000155">
    <property type="term" value="F:phosphorelay sensor kinase activity"/>
    <property type="evidence" value="ECO:0007669"/>
    <property type="project" value="InterPro"/>
</dbReference>
<keyword evidence="4 8" id="KW-0418">Kinase</keyword>
<evidence type="ECO:0000256" key="2">
    <source>
        <dbReference type="ARBA" id="ARBA00022553"/>
    </source>
</evidence>
<dbReference type="GO" id="GO:0046983">
    <property type="term" value="F:protein dimerization activity"/>
    <property type="evidence" value="ECO:0007669"/>
    <property type="project" value="InterPro"/>
</dbReference>
<keyword evidence="9" id="KW-1185">Reference proteome</keyword>
<keyword evidence="6" id="KW-1133">Transmembrane helix</keyword>
<dbReference type="Gene3D" id="1.20.5.1930">
    <property type="match status" value="1"/>
</dbReference>
<dbReference type="InterPro" id="IPR050482">
    <property type="entry name" value="Sensor_HK_TwoCompSys"/>
</dbReference>
<dbReference type="SMART" id="SM00387">
    <property type="entry name" value="HATPase_c"/>
    <property type="match status" value="1"/>
</dbReference>
<feature type="transmembrane region" description="Helical" evidence="6">
    <location>
        <begin position="177"/>
        <end position="201"/>
    </location>
</feature>
<name>A0A839Z1K8_9HYPH</name>
<dbReference type="RefSeq" id="WP_183187765.1">
    <property type="nucleotide sequence ID" value="NZ_JACICD010000001.1"/>
</dbReference>
<evidence type="ECO:0000256" key="5">
    <source>
        <dbReference type="ARBA" id="ARBA00023012"/>
    </source>
</evidence>
<dbReference type="EMBL" id="JACICD010000001">
    <property type="protein sequence ID" value="MBB3769552.1"/>
    <property type="molecule type" value="Genomic_DNA"/>
</dbReference>
<comment type="subcellular location">
    <subcellularLocation>
        <location evidence="1">Membrane</location>
    </subcellularLocation>
</comment>
<keyword evidence="6" id="KW-0472">Membrane</keyword>
<protein>
    <submittedName>
        <fullName evidence="8">Two-component system sensor histidine kinase UhpB</fullName>
        <ecNumber evidence="8">2.7.13.3</ecNumber>
    </submittedName>
</protein>
<dbReference type="EC" id="2.7.13.3" evidence="8"/>
<proteinExistence type="predicted"/>
<dbReference type="InterPro" id="IPR036890">
    <property type="entry name" value="HATPase_C_sf"/>
</dbReference>
<dbReference type="Pfam" id="PF02518">
    <property type="entry name" value="HATPase_c"/>
    <property type="match status" value="1"/>
</dbReference>
<keyword evidence="6" id="KW-0812">Transmembrane</keyword>
<keyword evidence="2" id="KW-0597">Phosphoprotein</keyword>
<dbReference type="InterPro" id="IPR003660">
    <property type="entry name" value="HAMP_dom"/>
</dbReference>
<organism evidence="8 9">
    <name type="scientific">Ancylobacter tetraedralis</name>
    <dbReference type="NCBI Taxonomy" id="217068"/>
    <lineage>
        <taxon>Bacteria</taxon>
        <taxon>Pseudomonadati</taxon>
        <taxon>Pseudomonadota</taxon>
        <taxon>Alphaproteobacteria</taxon>
        <taxon>Hyphomicrobiales</taxon>
        <taxon>Xanthobacteraceae</taxon>
        <taxon>Ancylobacter</taxon>
    </lineage>
</organism>
<evidence type="ECO:0000313" key="9">
    <source>
        <dbReference type="Proteomes" id="UP000533469"/>
    </source>
</evidence>
<keyword evidence="3 8" id="KW-0808">Transferase</keyword>
<feature type="domain" description="HAMP" evidence="7">
    <location>
        <begin position="197"/>
        <end position="249"/>
    </location>
</feature>
<dbReference type="SMART" id="SM00304">
    <property type="entry name" value="HAMP"/>
    <property type="match status" value="1"/>
</dbReference>
<dbReference type="AlphaFoldDB" id="A0A839Z1K8"/>
<evidence type="ECO:0000256" key="6">
    <source>
        <dbReference type="SAM" id="Phobius"/>
    </source>
</evidence>
<feature type="transmembrane region" description="Helical" evidence="6">
    <location>
        <begin position="27"/>
        <end position="48"/>
    </location>
</feature>
<accession>A0A839Z1K8</accession>
<evidence type="ECO:0000259" key="7">
    <source>
        <dbReference type="PROSITE" id="PS50885"/>
    </source>
</evidence>
<evidence type="ECO:0000256" key="1">
    <source>
        <dbReference type="ARBA" id="ARBA00004370"/>
    </source>
</evidence>